<comment type="caution">
    <text evidence="1">The sequence shown here is derived from an EMBL/GenBank/DDBJ whole genome shotgun (WGS) entry which is preliminary data.</text>
</comment>
<organism evidence="1 2">
    <name type="scientific">Parathielavia hyrcaniae</name>
    <dbReference type="NCBI Taxonomy" id="113614"/>
    <lineage>
        <taxon>Eukaryota</taxon>
        <taxon>Fungi</taxon>
        <taxon>Dikarya</taxon>
        <taxon>Ascomycota</taxon>
        <taxon>Pezizomycotina</taxon>
        <taxon>Sordariomycetes</taxon>
        <taxon>Sordariomycetidae</taxon>
        <taxon>Sordariales</taxon>
        <taxon>Chaetomiaceae</taxon>
        <taxon>Parathielavia</taxon>
    </lineage>
</organism>
<dbReference type="Proteomes" id="UP001305647">
    <property type="component" value="Unassembled WGS sequence"/>
</dbReference>
<dbReference type="AlphaFoldDB" id="A0AAN6T785"/>
<name>A0AAN6T785_9PEZI</name>
<accession>A0AAN6T785</accession>
<proteinExistence type="predicted"/>
<keyword evidence="2" id="KW-1185">Reference proteome</keyword>
<sequence length="196" mass="21933">MRSVRATMPRVPARWSGISVRPQYQSEKLQPGIPRASFGHPCKEPNDALGYSLGLWLEYSQKADKLQDEFRGEQGVSRQTVLRRLVAASQISPPQASETRSRLDETVNNRTPMLTINKLVKHLERSEPRPFIIQRGTCVPALMHRPAMPLRATRIVPSGQRALCHTSSANNPEGDSTQYRPSSQRLKILASAPETV</sequence>
<evidence type="ECO:0000313" key="1">
    <source>
        <dbReference type="EMBL" id="KAK4106634.1"/>
    </source>
</evidence>
<dbReference type="EMBL" id="MU863624">
    <property type="protein sequence ID" value="KAK4106634.1"/>
    <property type="molecule type" value="Genomic_DNA"/>
</dbReference>
<protein>
    <submittedName>
        <fullName evidence="1">Uncharacterized protein</fullName>
    </submittedName>
</protein>
<evidence type="ECO:0000313" key="2">
    <source>
        <dbReference type="Proteomes" id="UP001305647"/>
    </source>
</evidence>
<reference evidence="1" key="1">
    <citation type="journal article" date="2023" name="Mol. Phylogenet. Evol.">
        <title>Genome-scale phylogeny and comparative genomics of the fungal order Sordariales.</title>
        <authorList>
            <person name="Hensen N."/>
            <person name="Bonometti L."/>
            <person name="Westerberg I."/>
            <person name="Brannstrom I.O."/>
            <person name="Guillou S."/>
            <person name="Cros-Aarteil S."/>
            <person name="Calhoun S."/>
            <person name="Haridas S."/>
            <person name="Kuo A."/>
            <person name="Mondo S."/>
            <person name="Pangilinan J."/>
            <person name="Riley R."/>
            <person name="LaButti K."/>
            <person name="Andreopoulos B."/>
            <person name="Lipzen A."/>
            <person name="Chen C."/>
            <person name="Yan M."/>
            <person name="Daum C."/>
            <person name="Ng V."/>
            <person name="Clum A."/>
            <person name="Steindorff A."/>
            <person name="Ohm R.A."/>
            <person name="Martin F."/>
            <person name="Silar P."/>
            <person name="Natvig D.O."/>
            <person name="Lalanne C."/>
            <person name="Gautier V."/>
            <person name="Ament-Velasquez S.L."/>
            <person name="Kruys A."/>
            <person name="Hutchinson M.I."/>
            <person name="Powell A.J."/>
            <person name="Barry K."/>
            <person name="Miller A.N."/>
            <person name="Grigoriev I.V."/>
            <person name="Debuchy R."/>
            <person name="Gladieux P."/>
            <person name="Hiltunen Thoren M."/>
            <person name="Johannesson H."/>
        </authorList>
    </citation>
    <scope>NUCLEOTIDE SEQUENCE</scope>
    <source>
        <strain evidence="1">CBS 757.83</strain>
    </source>
</reference>
<reference evidence="1" key="2">
    <citation type="submission" date="2023-05" db="EMBL/GenBank/DDBJ databases">
        <authorList>
            <consortium name="Lawrence Berkeley National Laboratory"/>
            <person name="Steindorff A."/>
            <person name="Hensen N."/>
            <person name="Bonometti L."/>
            <person name="Westerberg I."/>
            <person name="Brannstrom I.O."/>
            <person name="Guillou S."/>
            <person name="Cros-Aarteil S."/>
            <person name="Calhoun S."/>
            <person name="Haridas S."/>
            <person name="Kuo A."/>
            <person name="Mondo S."/>
            <person name="Pangilinan J."/>
            <person name="Riley R."/>
            <person name="Labutti K."/>
            <person name="Andreopoulos B."/>
            <person name="Lipzen A."/>
            <person name="Chen C."/>
            <person name="Yanf M."/>
            <person name="Daum C."/>
            <person name="Ng V."/>
            <person name="Clum A."/>
            <person name="Ohm R."/>
            <person name="Martin F."/>
            <person name="Silar P."/>
            <person name="Natvig D."/>
            <person name="Lalanne C."/>
            <person name="Gautier V."/>
            <person name="Ament-Velasquez S.L."/>
            <person name="Kruys A."/>
            <person name="Hutchinson M.I."/>
            <person name="Powell A.J."/>
            <person name="Barry K."/>
            <person name="Miller A.N."/>
            <person name="Grigoriev I.V."/>
            <person name="Debuchy R."/>
            <person name="Gladieux P."/>
            <person name="Thoren M.H."/>
            <person name="Johannesson H."/>
        </authorList>
    </citation>
    <scope>NUCLEOTIDE SEQUENCE</scope>
    <source>
        <strain evidence="1">CBS 757.83</strain>
    </source>
</reference>
<gene>
    <name evidence="1" type="ORF">N658DRAFT_25723</name>
</gene>